<evidence type="ECO:0000259" key="20">
    <source>
        <dbReference type="SMART" id="SM00563"/>
    </source>
</evidence>
<keyword evidence="15 18" id="KW-1208">Phospholipid metabolism</keyword>
<feature type="domain" description="Phospholipid/glycerol acyltransferase" evidence="20">
    <location>
        <begin position="68"/>
        <end position="182"/>
    </location>
</feature>
<comment type="subcellular location">
    <subcellularLocation>
        <location evidence="2">Cell inner membrane</location>
        <topology evidence="2">Peripheral membrane protein</topology>
    </subcellularLocation>
</comment>
<evidence type="ECO:0000256" key="18">
    <source>
        <dbReference type="RuleBase" id="RU361267"/>
    </source>
</evidence>
<comment type="pathway">
    <text evidence="4">Lipid metabolism.</text>
</comment>
<name>A0A8J6NPM5_9BACT</name>
<evidence type="ECO:0000256" key="10">
    <source>
        <dbReference type="ARBA" id="ARBA00022519"/>
    </source>
</evidence>
<reference evidence="21 22" key="1">
    <citation type="submission" date="2020-08" db="EMBL/GenBank/DDBJ databases">
        <title>Bridging the membrane lipid divide: bacteria of the FCB group superphylum have the potential to synthesize archaeal ether lipids.</title>
        <authorList>
            <person name="Villanueva L."/>
            <person name="Von Meijenfeldt F.A.B."/>
            <person name="Westbye A.B."/>
            <person name="Yadav S."/>
            <person name="Hopmans E.C."/>
            <person name="Dutilh B.E."/>
            <person name="Sinninghe Damste J.S."/>
        </authorList>
    </citation>
    <scope>NUCLEOTIDE SEQUENCE [LARGE SCALE GENOMIC DNA]</scope>
    <source>
        <strain evidence="21">NIOZ-UU30</strain>
    </source>
</reference>
<keyword evidence="9 18" id="KW-0444">Lipid biosynthesis</keyword>
<keyword evidence="14 18" id="KW-0594">Phospholipid biosynthesis</keyword>
<evidence type="ECO:0000256" key="7">
    <source>
        <dbReference type="ARBA" id="ARBA00016139"/>
    </source>
</evidence>
<keyword evidence="10" id="KW-0997">Cell inner membrane</keyword>
<keyword evidence="19" id="KW-0812">Transmembrane</keyword>
<gene>
    <name evidence="21" type="ORF">H8E23_16800</name>
</gene>
<evidence type="ECO:0000256" key="12">
    <source>
        <dbReference type="ARBA" id="ARBA00023098"/>
    </source>
</evidence>
<dbReference type="Proteomes" id="UP000603434">
    <property type="component" value="Unassembled WGS sequence"/>
</dbReference>
<evidence type="ECO:0000256" key="14">
    <source>
        <dbReference type="ARBA" id="ARBA00023209"/>
    </source>
</evidence>
<evidence type="ECO:0000256" key="17">
    <source>
        <dbReference type="ARBA" id="ARBA00037183"/>
    </source>
</evidence>
<dbReference type="CDD" id="cd07989">
    <property type="entry name" value="LPLAT_AGPAT-like"/>
    <property type="match status" value="1"/>
</dbReference>
<dbReference type="PANTHER" id="PTHR10434">
    <property type="entry name" value="1-ACYL-SN-GLYCEROL-3-PHOSPHATE ACYLTRANSFERASE"/>
    <property type="match status" value="1"/>
</dbReference>
<proteinExistence type="inferred from homology"/>
<evidence type="ECO:0000256" key="2">
    <source>
        <dbReference type="ARBA" id="ARBA00004417"/>
    </source>
</evidence>
<evidence type="ECO:0000256" key="9">
    <source>
        <dbReference type="ARBA" id="ARBA00022516"/>
    </source>
</evidence>
<comment type="catalytic activity">
    <reaction evidence="1 18">
        <text>a 1-acyl-sn-glycero-3-phosphate + an acyl-CoA = a 1,2-diacyl-sn-glycero-3-phosphate + CoA</text>
        <dbReference type="Rhea" id="RHEA:19709"/>
        <dbReference type="ChEBI" id="CHEBI:57287"/>
        <dbReference type="ChEBI" id="CHEBI:57970"/>
        <dbReference type="ChEBI" id="CHEBI:58342"/>
        <dbReference type="ChEBI" id="CHEBI:58608"/>
        <dbReference type="EC" id="2.3.1.51"/>
    </reaction>
</comment>
<comment type="domain">
    <text evidence="18">The HXXXXD motif is essential for acyltransferase activity and may constitute the binding site for the phosphate moiety of the glycerol-3-phosphate.</text>
</comment>
<evidence type="ECO:0000256" key="19">
    <source>
        <dbReference type="SAM" id="Phobius"/>
    </source>
</evidence>
<comment type="caution">
    <text evidence="21">The sequence shown here is derived from an EMBL/GenBank/DDBJ whole genome shotgun (WGS) entry which is preliminary data.</text>
</comment>
<dbReference type="InterPro" id="IPR002123">
    <property type="entry name" value="Plipid/glycerol_acylTrfase"/>
</dbReference>
<protein>
    <recommendedName>
        <fullName evidence="7 18">1-acyl-sn-glycerol-3-phosphate acyltransferase</fullName>
        <ecNumber evidence="6 18">2.3.1.51</ecNumber>
    </recommendedName>
</protein>
<dbReference type="GO" id="GO:0006654">
    <property type="term" value="P:phosphatidic acid biosynthetic process"/>
    <property type="evidence" value="ECO:0007669"/>
    <property type="project" value="TreeGrafter"/>
</dbReference>
<evidence type="ECO:0000256" key="1">
    <source>
        <dbReference type="ARBA" id="ARBA00001141"/>
    </source>
</evidence>
<evidence type="ECO:0000313" key="22">
    <source>
        <dbReference type="Proteomes" id="UP000603434"/>
    </source>
</evidence>
<dbReference type="NCBIfam" id="TIGR00530">
    <property type="entry name" value="AGP_acyltrn"/>
    <property type="match status" value="1"/>
</dbReference>
<evidence type="ECO:0000256" key="8">
    <source>
        <dbReference type="ARBA" id="ARBA00022475"/>
    </source>
</evidence>
<dbReference type="EC" id="2.3.1.51" evidence="6 18"/>
<keyword evidence="11 18" id="KW-0808">Transferase</keyword>
<dbReference type="GO" id="GO:0016024">
    <property type="term" value="P:CDP-diacylglycerol biosynthetic process"/>
    <property type="evidence" value="ECO:0007669"/>
    <property type="project" value="UniProtKB-UniPathway"/>
</dbReference>
<keyword evidence="13 19" id="KW-0472">Membrane</keyword>
<dbReference type="GO" id="GO:0005886">
    <property type="term" value="C:plasma membrane"/>
    <property type="evidence" value="ECO:0007669"/>
    <property type="project" value="UniProtKB-SubCell"/>
</dbReference>
<dbReference type="SUPFAM" id="SSF69593">
    <property type="entry name" value="Glycerol-3-phosphate (1)-acyltransferase"/>
    <property type="match status" value="1"/>
</dbReference>
<sequence length="266" mass="29497">MIRTLFIIAYTVLATVFWGSIVILASFINKNGRLPHEIARFWAKSILWASGVKVAVIGFSNLNPASPCIYMPNHRSNFDIPVLQAYLAVQFRWLAKAELFRIPLFGQAIKRAGYISIDRSNREAAIESLNTAAKMIKAGMSVLIFPEGTRSHDNTLRPFKKGGFVLALNTGVPIVPVIIHGTGGIMPKKEIQIKPGNVILEIAAPVQTANYSKKTRDDLMEKVRSIMCKSIELQRRKHSTSASGGTITLKWGCREFQKDNKGKALC</sequence>
<dbReference type="Pfam" id="PF01553">
    <property type="entry name" value="Acyltransferase"/>
    <property type="match status" value="1"/>
</dbReference>
<evidence type="ECO:0000256" key="16">
    <source>
        <dbReference type="ARBA" id="ARBA00023315"/>
    </source>
</evidence>
<dbReference type="SMART" id="SM00563">
    <property type="entry name" value="PlsC"/>
    <property type="match status" value="1"/>
</dbReference>
<evidence type="ECO:0000256" key="6">
    <source>
        <dbReference type="ARBA" id="ARBA00013211"/>
    </source>
</evidence>
<comment type="function">
    <text evidence="17">Converts lysophosphatidic acid (LPA) into phosphatidic acid by incorporating acyl moiety at the 2 position.</text>
</comment>
<feature type="transmembrane region" description="Helical" evidence="19">
    <location>
        <begin position="6"/>
        <end position="29"/>
    </location>
</feature>
<evidence type="ECO:0000256" key="3">
    <source>
        <dbReference type="ARBA" id="ARBA00004728"/>
    </source>
</evidence>
<keyword evidence="12 18" id="KW-0443">Lipid metabolism</keyword>
<evidence type="ECO:0000313" key="21">
    <source>
        <dbReference type="EMBL" id="MBC8363045.1"/>
    </source>
</evidence>
<dbReference type="UniPathway" id="UPA00557">
    <property type="reaction ID" value="UER00613"/>
</dbReference>
<dbReference type="AlphaFoldDB" id="A0A8J6NPM5"/>
<evidence type="ECO:0000256" key="4">
    <source>
        <dbReference type="ARBA" id="ARBA00005189"/>
    </source>
</evidence>
<dbReference type="InterPro" id="IPR004552">
    <property type="entry name" value="AGP_acyltrans"/>
</dbReference>
<dbReference type="PANTHER" id="PTHR10434:SF59">
    <property type="entry name" value="1-ACYL-SN-GLYCEROL-3-PHOSPHATE ACYLTRANSFERASE"/>
    <property type="match status" value="1"/>
</dbReference>
<organism evidence="21 22">
    <name type="scientific">Candidatus Desulfatibia profunda</name>
    <dbReference type="NCBI Taxonomy" id="2841695"/>
    <lineage>
        <taxon>Bacteria</taxon>
        <taxon>Pseudomonadati</taxon>
        <taxon>Thermodesulfobacteriota</taxon>
        <taxon>Desulfobacteria</taxon>
        <taxon>Desulfobacterales</taxon>
        <taxon>Desulfobacterales incertae sedis</taxon>
        <taxon>Candidatus Desulfatibia</taxon>
    </lineage>
</organism>
<accession>A0A8J6NPM5</accession>
<keyword evidence="16 18" id="KW-0012">Acyltransferase</keyword>
<dbReference type="GO" id="GO:0003841">
    <property type="term" value="F:1-acylglycerol-3-phosphate O-acyltransferase activity"/>
    <property type="evidence" value="ECO:0007669"/>
    <property type="project" value="UniProtKB-UniRule"/>
</dbReference>
<keyword evidence="19" id="KW-1133">Transmembrane helix</keyword>
<keyword evidence="8" id="KW-1003">Cell membrane</keyword>
<comment type="similarity">
    <text evidence="5 18">Belongs to the 1-acyl-sn-glycerol-3-phosphate acyltransferase family.</text>
</comment>
<evidence type="ECO:0000256" key="15">
    <source>
        <dbReference type="ARBA" id="ARBA00023264"/>
    </source>
</evidence>
<evidence type="ECO:0000256" key="13">
    <source>
        <dbReference type="ARBA" id="ARBA00023136"/>
    </source>
</evidence>
<dbReference type="EMBL" id="JACNJH010000249">
    <property type="protein sequence ID" value="MBC8363045.1"/>
    <property type="molecule type" value="Genomic_DNA"/>
</dbReference>
<evidence type="ECO:0000256" key="5">
    <source>
        <dbReference type="ARBA" id="ARBA00008655"/>
    </source>
</evidence>
<evidence type="ECO:0000256" key="11">
    <source>
        <dbReference type="ARBA" id="ARBA00022679"/>
    </source>
</evidence>
<comment type="pathway">
    <text evidence="3">Phospholipid metabolism; CDP-diacylglycerol biosynthesis; CDP-diacylglycerol from sn-glycerol 3-phosphate: step 2/3.</text>
</comment>